<dbReference type="Proteomes" id="UP000886752">
    <property type="component" value="Unassembled WGS sequence"/>
</dbReference>
<evidence type="ECO:0000313" key="3">
    <source>
        <dbReference type="EMBL" id="HIW01128.1"/>
    </source>
</evidence>
<protein>
    <submittedName>
        <fullName evidence="3">Nuclear transport factor 2 family protein</fullName>
    </submittedName>
</protein>
<dbReference type="Pfam" id="PF14534">
    <property type="entry name" value="DUF4440"/>
    <property type="match status" value="1"/>
</dbReference>
<dbReference type="EMBL" id="DXHV01000073">
    <property type="protein sequence ID" value="HIW01128.1"/>
    <property type="molecule type" value="Genomic_DNA"/>
</dbReference>
<evidence type="ECO:0000313" key="4">
    <source>
        <dbReference type="Proteomes" id="UP000886752"/>
    </source>
</evidence>
<comment type="caution">
    <text evidence="3">The sequence shown here is derived from an EMBL/GenBank/DDBJ whole genome shotgun (WGS) entry which is preliminary data.</text>
</comment>
<organism evidence="3 4">
    <name type="scientific">Candidatus Desulfovibrio intestinipullorum</name>
    <dbReference type="NCBI Taxonomy" id="2838536"/>
    <lineage>
        <taxon>Bacteria</taxon>
        <taxon>Pseudomonadati</taxon>
        <taxon>Thermodesulfobacteriota</taxon>
        <taxon>Desulfovibrionia</taxon>
        <taxon>Desulfovibrionales</taxon>
        <taxon>Desulfovibrionaceae</taxon>
        <taxon>Desulfovibrio</taxon>
    </lineage>
</organism>
<dbReference type="InterPro" id="IPR032710">
    <property type="entry name" value="NTF2-like_dom_sf"/>
</dbReference>
<evidence type="ECO:0000256" key="1">
    <source>
        <dbReference type="SAM" id="SignalP"/>
    </source>
</evidence>
<reference evidence="3" key="1">
    <citation type="journal article" date="2021" name="PeerJ">
        <title>Extensive microbial diversity within the chicken gut microbiome revealed by metagenomics and culture.</title>
        <authorList>
            <person name="Gilroy R."/>
            <person name="Ravi A."/>
            <person name="Getino M."/>
            <person name="Pursley I."/>
            <person name="Horton D.L."/>
            <person name="Alikhan N.F."/>
            <person name="Baker D."/>
            <person name="Gharbi K."/>
            <person name="Hall N."/>
            <person name="Watson M."/>
            <person name="Adriaenssens E.M."/>
            <person name="Foster-Nyarko E."/>
            <person name="Jarju S."/>
            <person name="Secka A."/>
            <person name="Antonio M."/>
            <person name="Oren A."/>
            <person name="Chaudhuri R.R."/>
            <person name="La Ragione R."/>
            <person name="Hildebrand F."/>
            <person name="Pallen M.J."/>
        </authorList>
    </citation>
    <scope>NUCLEOTIDE SEQUENCE</scope>
    <source>
        <strain evidence="3">ChiHecec2B26-446</strain>
    </source>
</reference>
<feature type="chain" id="PRO_5038714082" evidence="1">
    <location>
        <begin position="18"/>
        <end position="158"/>
    </location>
</feature>
<name>A0A9D1TPX5_9BACT</name>
<accession>A0A9D1TPX5</accession>
<feature type="domain" description="DUF4440" evidence="2">
    <location>
        <begin position="37"/>
        <end position="111"/>
    </location>
</feature>
<proteinExistence type="predicted"/>
<dbReference type="InterPro" id="IPR027843">
    <property type="entry name" value="DUF4440"/>
</dbReference>
<dbReference type="AlphaFoldDB" id="A0A9D1TPX5"/>
<reference evidence="3" key="2">
    <citation type="submission" date="2021-04" db="EMBL/GenBank/DDBJ databases">
        <authorList>
            <person name="Gilroy R."/>
        </authorList>
    </citation>
    <scope>NUCLEOTIDE SEQUENCE</scope>
    <source>
        <strain evidence="3">ChiHecec2B26-446</strain>
    </source>
</reference>
<evidence type="ECO:0000259" key="2">
    <source>
        <dbReference type="Pfam" id="PF14534"/>
    </source>
</evidence>
<gene>
    <name evidence="3" type="ORF">H9894_08070</name>
</gene>
<keyword evidence="1" id="KW-0732">Signal</keyword>
<dbReference type="Gene3D" id="3.10.450.50">
    <property type="match status" value="1"/>
</dbReference>
<feature type="signal peptide" evidence="1">
    <location>
        <begin position="1"/>
        <end position="17"/>
    </location>
</feature>
<dbReference type="SUPFAM" id="SSF54427">
    <property type="entry name" value="NTF2-like"/>
    <property type="match status" value="1"/>
</dbReference>
<sequence length="158" mass="17148">MLLKFPLMMLLAGLVWAVTSLVCVSDARAVADPVDLYVEAMLDADVESLDRLLASNFIFIGSNGHVQDKEHFLQTIAQKKLIVHKASFKNLRESSAGPVRLVTGNGVFTAVSDVPLPSGLMRVSLVSDCTGKRERIVLVQLTPVIPTAQCEDGNCLIR</sequence>